<dbReference type="PANTHER" id="PTHR40072:SF1">
    <property type="entry name" value="MOLYBDOPTERIN-GUANINE DINUCLEOTIDE BIOSYNTHESIS ADAPTER PROTEIN"/>
    <property type="match status" value="1"/>
</dbReference>
<dbReference type="CDD" id="cd03116">
    <property type="entry name" value="MobB"/>
    <property type="match status" value="1"/>
</dbReference>
<dbReference type="InterPro" id="IPR027417">
    <property type="entry name" value="P-loop_NTPase"/>
</dbReference>
<dbReference type="GO" id="GO:0005525">
    <property type="term" value="F:GTP binding"/>
    <property type="evidence" value="ECO:0007669"/>
    <property type="project" value="InterPro"/>
</dbReference>
<dbReference type="Proteomes" id="UP000000486">
    <property type="component" value="Chromosome"/>
</dbReference>
<dbReference type="Pfam" id="PF03205">
    <property type="entry name" value="MobB"/>
    <property type="match status" value="1"/>
</dbReference>
<evidence type="ECO:0000313" key="2">
    <source>
        <dbReference type="EMBL" id="AEH92078.1"/>
    </source>
</evidence>
<dbReference type="GO" id="GO:0006777">
    <property type="term" value="P:Mo-molybdopterin cofactor biosynthetic process"/>
    <property type="evidence" value="ECO:0007669"/>
    <property type="project" value="InterPro"/>
</dbReference>
<protein>
    <submittedName>
        <fullName evidence="2">Putative molybdopterin-guanine dinucleotide biosynthesis</fullName>
    </submittedName>
</protein>
<dbReference type="NCBIfam" id="TIGR00176">
    <property type="entry name" value="mobB"/>
    <property type="match status" value="1"/>
</dbReference>
<accession>A0A0E0UVD2</accession>
<sequence>MATILQIIGFKNSGKTTLLNALIRASRKENYTVSAIKHDAHDFSVDHAGTDSYSFQESGAKAVVIANSRQYAVMEQNGIDLKTAIQKLPESDIVLIEGYKEGPFPKIILIREQAEIELLKNSKAVHKIATHNPALKKEAIFIGEEKALNTFAETLIKEFLP</sequence>
<dbReference type="EMBL" id="CP002816">
    <property type="protein sequence ID" value="AEH92078.1"/>
    <property type="molecule type" value="Genomic_DNA"/>
</dbReference>
<reference evidence="2 3" key="1">
    <citation type="journal article" date="2011" name="J. Bacteriol.">
        <title>Genome sequence of the nonpathogenic Listeria monocytogenes serovar 4a strain M7.</title>
        <authorList>
            <person name="Chen J."/>
            <person name="Xia Y."/>
            <person name="Cheng C."/>
            <person name="Fang C."/>
            <person name="Shan Y."/>
            <person name="Jin G."/>
            <person name="Fang W."/>
        </authorList>
    </citation>
    <scope>NUCLEOTIDE SEQUENCE [LARGE SCALE GENOMIC DNA]</scope>
    <source>
        <strain evidence="2 3">M7</strain>
    </source>
</reference>
<evidence type="ECO:0000259" key="1">
    <source>
        <dbReference type="Pfam" id="PF03205"/>
    </source>
</evidence>
<dbReference type="Gene3D" id="3.40.50.300">
    <property type="entry name" value="P-loop containing nucleotide triphosphate hydrolases"/>
    <property type="match status" value="1"/>
</dbReference>
<dbReference type="RefSeq" id="WP_003730108.1">
    <property type="nucleotide sequence ID" value="NC_017537.1"/>
</dbReference>
<dbReference type="AlphaFoldDB" id="A0A0E0UVD2"/>
<gene>
    <name evidence="2" type="primary">mobB</name>
    <name evidence="2" type="ordered locus">LMM7_1073</name>
</gene>
<dbReference type="PATRIC" id="fig|1030009.3.peg.1062"/>
<dbReference type="KEGG" id="lmq:LMM7_1073"/>
<dbReference type="InterPro" id="IPR052539">
    <property type="entry name" value="MGD_biosynthesis_adapter"/>
</dbReference>
<feature type="domain" description="Molybdopterin-guanine dinucleotide biosynthesis protein B (MobB)" evidence="1">
    <location>
        <begin position="4"/>
        <end position="129"/>
    </location>
</feature>
<evidence type="ECO:0000313" key="3">
    <source>
        <dbReference type="Proteomes" id="UP000000486"/>
    </source>
</evidence>
<dbReference type="PANTHER" id="PTHR40072">
    <property type="entry name" value="MOLYBDOPTERIN-GUANINE DINUCLEOTIDE BIOSYNTHESIS ADAPTER PROTEIN-RELATED"/>
    <property type="match status" value="1"/>
</dbReference>
<dbReference type="InterPro" id="IPR004435">
    <property type="entry name" value="MobB_dom"/>
</dbReference>
<organism evidence="2 3">
    <name type="scientific">Listeria monocytogenes serotype 4a (strain M7)</name>
    <dbReference type="NCBI Taxonomy" id="1030009"/>
    <lineage>
        <taxon>Bacteria</taxon>
        <taxon>Bacillati</taxon>
        <taxon>Bacillota</taxon>
        <taxon>Bacilli</taxon>
        <taxon>Bacillales</taxon>
        <taxon>Listeriaceae</taxon>
        <taxon>Listeria</taxon>
    </lineage>
</organism>
<dbReference type="HOGENOM" id="CLU_068199_1_1_9"/>
<name>A0A0E0UVD2_LISMM</name>
<dbReference type="SUPFAM" id="SSF52540">
    <property type="entry name" value="P-loop containing nucleoside triphosphate hydrolases"/>
    <property type="match status" value="1"/>
</dbReference>
<proteinExistence type="predicted"/>